<organism evidence="2 3">
    <name type="scientific">Maribellus luteus</name>
    <dbReference type="NCBI Taxonomy" id="2305463"/>
    <lineage>
        <taxon>Bacteria</taxon>
        <taxon>Pseudomonadati</taxon>
        <taxon>Bacteroidota</taxon>
        <taxon>Bacteroidia</taxon>
        <taxon>Marinilabiliales</taxon>
        <taxon>Prolixibacteraceae</taxon>
        <taxon>Maribellus</taxon>
    </lineage>
</organism>
<feature type="signal peptide" evidence="1">
    <location>
        <begin position="1"/>
        <end position="23"/>
    </location>
</feature>
<reference evidence="2 3" key="1">
    <citation type="submission" date="2018-08" db="EMBL/GenBank/DDBJ databases">
        <title>Pallidiluteibacterium maritimus gen. nov., sp. nov., isolated from coastal sediment.</title>
        <authorList>
            <person name="Zhou L.Y."/>
        </authorList>
    </citation>
    <scope>NUCLEOTIDE SEQUENCE [LARGE SCALE GENOMIC DNA]</scope>
    <source>
        <strain evidence="2 3">XSD2</strain>
    </source>
</reference>
<dbReference type="OrthoDB" id="1453618at2"/>
<dbReference type="EMBL" id="QWGR01000003">
    <property type="protein sequence ID" value="RIJ49395.1"/>
    <property type="molecule type" value="Genomic_DNA"/>
</dbReference>
<evidence type="ECO:0000256" key="1">
    <source>
        <dbReference type="SAM" id="SignalP"/>
    </source>
</evidence>
<gene>
    <name evidence="2" type="ORF">D1614_07595</name>
</gene>
<evidence type="ECO:0000313" key="2">
    <source>
        <dbReference type="EMBL" id="RIJ49395.1"/>
    </source>
</evidence>
<evidence type="ECO:0008006" key="4">
    <source>
        <dbReference type="Google" id="ProtNLM"/>
    </source>
</evidence>
<proteinExistence type="predicted"/>
<keyword evidence="1" id="KW-0732">Signal</keyword>
<dbReference type="AlphaFoldDB" id="A0A399T3E1"/>
<keyword evidence="3" id="KW-1185">Reference proteome</keyword>
<dbReference type="RefSeq" id="WP_119437282.1">
    <property type="nucleotide sequence ID" value="NZ_QWGR01000003.1"/>
</dbReference>
<feature type="chain" id="PRO_5017260713" description="YtkA-like domain-containing protein" evidence="1">
    <location>
        <begin position="24"/>
        <end position="185"/>
    </location>
</feature>
<evidence type="ECO:0000313" key="3">
    <source>
        <dbReference type="Proteomes" id="UP000265926"/>
    </source>
</evidence>
<comment type="caution">
    <text evidence="2">The sequence shown here is derived from an EMBL/GenBank/DDBJ whole genome shotgun (WGS) entry which is preliminary data.</text>
</comment>
<sequence length="185" mass="21006">MKKLILASTFLVITMLFITHLKAQTVPDFTIKEETRFLMQRTIEFSNASEKEELTIKVNMQNCMFDFEIKSAVNNGKLDVEVYDPAGKKQGSFSVGCQINTQSNDMDKTTINDFIYGKTKPKKMQPINKKNIDNSTQKNELDEFVSGTTSKSIKNPMLGDWVIKFTPTNANGYIIINTRQILSSK</sequence>
<dbReference type="Proteomes" id="UP000265926">
    <property type="component" value="Unassembled WGS sequence"/>
</dbReference>
<name>A0A399T3E1_9BACT</name>
<protein>
    <recommendedName>
        <fullName evidence="4">YtkA-like domain-containing protein</fullName>
    </recommendedName>
</protein>
<accession>A0A399T3E1</accession>